<evidence type="ECO:0000259" key="10">
    <source>
        <dbReference type="Pfam" id="PF01175"/>
    </source>
</evidence>
<evidence type="ECO:0000256" key="7">
    <source>
        <dbReference type="ARBA" id="ARBA00031640"/>
    </source>
</evidence>
<evidence type="ECO:0000256" key="5">
    <source>
        <dbReference type="ARBA" id="ARBA00023027"/>
    </source>
</evidence>
<dbReference type="Pfam" id="PF01175">
    <property type="entry name" value="Urocanase"/>
    <property type="match status" value="1"/>
</dbReference>
<dbReference type="InterPro" id="IPR055351">
    <property type="entry name" value="Urocanase"/>
</dbReference>
<keyword evidence="9" id="KW-0963">Cytoplasm</keyword>
<dbReference type="Gene3D" id="3.40.50.10730">
    <property type="entry name" value="Urocanase like domains"/>
    <property type="match status" value="1"/>
</dbReference>
<comment type="subcellular location">
    <subcellularLocation>
        <location evidence="9">Cytoplasm</location>
    </subcellularLocation>
</comment>
<dbReference type="Gene3D" id="3.40.1770.10">
    <property type="entry name" value="Urocanase superfamily"/>
    <property type="match status" value="2"/>
</dbReference>
<comment type="function">
    <text evidence="9">Catalyzes the conversion of urocanate to 4-imidazolone-5-propionate.</text>
</comment>
<comment type="caution">
    <text evidence="9">Lacks conserved residue(s) required for the propagation of feature annotation.</text>
</comment>
<dbReference type="PANTHER" id="PTHR12216">
    <property type="entry name" value="UROCANATE HYDRATASE"/>
    <property type="match status" value="1"/>
</dbReference>
<dbReference type="Pfam" id="PF17391">
    <property type="entry name" value="Urocanase_N"/>
    <property type="match status" value="1"/>
</dbReference>
<keyword evidence="14" id="KW-1185">Reference proteome</keyword>
<accession>A0A6N8CNK8</accession>
<evidence type="ECO:0000313" key="14">
    <source>
        <dbReference type="Proteomes" id="UP000440978"/>
    </source>
</evidence>
<dbReference type="InterPro" id="IPR023637">
    <property type="entry name" value="Urocanase-like"/>
</dbReference>
<comment type="similarity">
    <text evidence="2 9">Belongs to the urocanase family.</text>
</comment>
<dbReference type="InterPro" id="IPR038364">
    <property type="entry name" value="Urocanase_central_sf"/>
</dbReference>
<dbReference type="PIRSF" id="PIRSF001423">
    <property type="entry name" value="Urocanate_hydrat"/>
    <property type="match status" value="1"/>
</dbReference>
<dbReference type="UniPathway" id="UPA00379">
    <property type="reaction ID" value="UER00550"/>
</dbReference>
<comment type="caution">
    <text evidence="13">The sequence shown here is derived from an EMBL/GenBank/DDBJ whole genome shotgun (WGS) entry which is preliminary data.</text>
</comment>
<evidence type="ECO:0000256" key="1">
    <source>
        <dbReference type="ARBA" id="ARBA00004794"/>
    </source>
</evidence>
<reference evidence="13 14" key="1">
    <citation type="submission" date="2019-11" db="EMBL/GenBank/DDBJ databases">
        <title>Terrilactibacillus tamarindus sp. nov. BCM23-1 isolated from bark of Tamarindus indica.</title>
        <authorList>
            <person name="Kingkaew E."/>
            <person name="Tanasupawat S."/>
        </authorList>
    </citation>
    <scope>NUCLEOTIDE SEQUENCE [LARGE SCALE GENOMIC DNA]</scope>
    <source>
        <strain evidence="13 14">BCM23-1</strain>
    </source>
</reference>
<dbReference type="InterPro" id="IPR035400">
    <property type="entry name" value="Urocanase_N"/>
</dbReference>
<dbReference type="InterPro" id="IPR036190">
    <property type="entry name" value="Urocanase_sf"/>
</dbReference>
<keyword evidence="6 9" id="KW-0456">Lyase</keyword>
<dbReference type="PROSITE" id="PS01233">
    <property type="entry name" value="UROCANASE"/>
    <property type="match status" value="1"/>
</dbReference>
<protein>
    <recommendedName>
        <fullName evidence="3 9">Urocanate hydratase</fullName>
        <shortName evidence="9">Urocanase</shortName>
        <ecNumber evidence="3 9">4.2.1.49</ecNumber>
    </recommendedName>
    <alternativeName>
        <fullName evidence="7 9">Imidazolonepropionate hydrolase</fullName>
    </alternativeName>
</protein>
<dbReference type="NCBIfam" id="TIGR01228">
    <property type="entry name" value="hutU"/>
    <property type="match status" value="1"/>
</dbReference>
<dbReference type="InterPro" id="IPR023636">
    <property type="entry name" value="Urocanase_CS"/>
</dbReference>
<dbReference type="EMBL" id="WNHB01000004">
    <property type="protein sequence ID" value="MTT31160.1"/>
    <property type="molecule type" value="Genomic_DNA"/>
</dbReference>
<dbReference type="PANTHER" id="PTHR12216:SF3">
    <property type="entry name" value="UROCANATE HYDRATASE"/>
    <property type="match status" value="1"/>
</dbReference>
<evidence type="ECO:0000313" key="13">
    <source>
        <dbReference type="EMBL" id="MTT31160.1"/>
    </source>
</evidence>
<proteinExistence type="inferred from homology"/>
<evidence type="ECO:0000259" key="11">
    <source>
        <dbReference type="Pfam" id="PF17391"/>
    </source>
</evidence>
<keyword evidence="5 9" id="KW-0520">NAD</keyword>
<dbReference type="GO" id="GO:0019556">
    <property type="term" value="P:L-histidine catabolic process to glutamate and formamide"/>
    <property type="evidence" value="ECO:0007669"/>
    <property type="project" value="UniProtKB-UniPathway"/>
</dbReference>
<gene>
    <name evidence="9" type="primary">hutU</name>
    <name evidence="13" type="ORF">GMB86_03915</name>
</gene>
<feature type="binding site" evidence="9">
    <location>
        <position position="282"/>
    </location>
    <ligand>
        <name>NAD(+)</name>
        <dbReference type="ChEBI" id="CHEBI:57540"/>
    </ligand>
</feature>
<dbReference type="GO" id="GO:0019557">
    <property type="term" value="P:L-histidine catabolic process to glutamate and formate"/>
    <property type="evidence" value="ECO:0007669"/>
    <property type="project" value="UniProtKB-UniPathway"/>
</dbReference>
<dbReference type="EC" id="4.2.1.49" evidence="3 9"/>
<sequence>MDNNQKVINTMNLTLDEALPDMPAFVQGIRRAPDRGYSLNEKQTETALRNALRYIPEKYHEELLPEFLNELKTRGRIYGYRFRPEGSIYGKPIDEYKGRCTEGKAFQVMIDNNLDFEVALYPYELVTYGETGSVCQNWMQYRLIKKYLEIMEADQTLVIESGHPLGLFKTRENAPRVILTNAMMIGMFDNLEDWEIAEQMGVANYGQMTAGGWMYIGPQGIVHGTYNTLLNAGRLELGIPNEGDLTSHLFVSSGLGGMSGAQPKAVEIANGVGIIAEVDKSRIDTRLKQGWVTVCSDDREQVFKIAKEFLAKGETISIAYHGNIVDLLEYAVEHGIKIDLLSDQTSCHAVYEGGYCPQGVTFEERTRLLSEDRNKFKRLVDKSLLRHYELIKACKASGTYFFDYGNSFLKAVYDAGAKEISKNGVDEKDGFTLPSYVEDLMGPQLFDYGYGPFRWVCLSGKDSDLHKTDQAAMSCIDPNRRYQDRDNYNWIRDAEKNELVVGTKARILYQDAEGRMAIALKFNDMVRNKEIGPVMIGRDHHDVSGTDSPFRETANIKDGSNVMADMAIQCFAGNAARGMSLVALHNGGGVGIGKSINGGFGLVLDGSERVDEIIKSAILWDVMGGVARRSWARNEHSIETAVEFNDKYKGENHLTIPYLVDDDLIEKLDLSN</sequence>
<feature type="domain" description="Urocanase N-terminal" evidence="11">
    <location>
        <begin position="89"/>
        <end position="214"/>
    </location>
</feature>
<dbReference type="RefSeq" id="WP_155217004.1">
    <property type="nucleotide sequence ID" value="NZ_WNHB01000004.1"/>
</dbReference>
<keyword evidence="4 9" id="KW-0369">Histidine metabolism</keyword>
<dbReference type="Pfam" id="PF17392">
    <property type="entry name" value="Urocanase_C"/>
    <property type="match status" value="1"/>
</dbReference>
<organism evidence="13 14">
    <name type="scientific">Terrilactibacillus tamarindi</name>
    <dbReference type="NCBI Taxonomy" id="2599694"/>
    <lineage>
        <taxon>Bacteria</taxon>
        <taxon>Bacillati</taxon>
        <taxon>Bacillota</taxon>
        <taxon>Bacilli</taxon>
        <taxon>Bacillales</taxon>
        <taxon>Bacillaceae</taxon>
        <taxon>Terrilactibacillus</taxon>
    </lineage>
</organism>
<feature type="domain" description="Urocanase C-terminal" evidence="12">
    <location>
        <begin position="445"/>
        <end position="641"/>
    </location>
</feature>
<evidence type="ECO:0000256" key="2">
    <source>
        <dbReference type="ARBA" id="ARBA00007578"/>
    </source>
</evidence>
<comment type="cofactor">
    <cofactor evidence="9">
        <name>NAD(+)</name>
        <dbReference type="ChEBI" id="CHEBI:57540"/>
    </cofactor>
    <text evidence="9">Binds 1 NAD(+) per subunit.</text>
</comment>
<dbReference type="AlphaFoldDB" id="A0A6N8CNK8"/>
<feature type="binding site" evidence="9">
    <location>
        <position position="589"/>
    </location>
    <ligand>
        <name>NAD(+)</name>
        <dbReference type="ChEBI" id="CHEBI:57540"/>
    </ligand>
</feature>
<evidence type="ECO:0000256" key="3">
    <source>
        <dbReference type="ARBA" id="ARBA00011992"/>
    </source>
</evidence>
<comment type="pathway">
    <text evidence="1 9">Amino-acid degradation; L-histidine degradation into L-glutamate; N-formimidoyl-L-glutamate from L-histidine: step 2/3.</text>
</comment>
<dbReference type="HAMAP" id="MF_00577">
    <property type="entry name" value="HutU"/>
    <property type="match status" value="1"/>
</dbReference>
<dbReference type="Proteomes" id="UP000440978">
    <property type="component" value="Unassembled WGS sequence"/>
</dbReference>
<dbReference type="InterPro" id="IPR035085">
    <property type="entry name" value="Urocanase_Rossmann-like"/>
</dbReference>
<dbReference type="InterPro" id="IPR035401">
    <property type="entry name" value="Urocanase_C"/>
</dbReference>
<evidence type="ECO:0000259" key="12">
    <source>
        <dbReference type="Pfam" id="PF17392"/>
    </source>
</evidence>
<feature type="domain" description="Urocanase Rossmann-like" evidence="10">
    <location>
        <begin position="217"/>
        <end position="439"/>
    </location>
</feature>
<evidence type="ECO:0000256" key="4">
    <source>
        <dbReference type="ARBA" id="ARBA00022808"/>
    </source>
</evidence>
<comment type="catalytic activity">
    <reaction evidence="8 9">
        <text>4-imidazolone-5-propanoate = trans-urocanate + H2O</text>
        <dbReference type="Rhea" id="RHEA:13101"/>
        <dbReference type="ChEBI" id="CHEBI:15377"/>
        <dbReference type="ChEBI" id="CHEBI:17771"/>
        <dbReference type="ChEBI" id="CHEBI:77893"/>
        <dbReference type="EC" id="4.2.1.49"/>
    </reaction>
</comment>
<evidence type="ECO:0000256" key="8">
    <source>
        <dbReference type="ARBA" id="ARBA00047623"/>
    </source>
</evidence>
<dbReference type="GO" id="GO:0016153">
    <property type="term" value="F:urocanate hydratase activity"/>
    <property type="evidence" value="ECO:0007669"/>
    <property type="project" value="UniProtKB-UniRule"/>
</dbReference>
<feature type="binding site" evidence="9">
    <location>
        <position position="207"/>
    </location>
    <ligand>
        <name>NAD(+)</name>
        <dbReference type="ChEBI" id="CHEBI:57540"/>
    </ligand>
</feature>
<dbReference type="GO" id="GO:0005737">
    <property type="term" value="C:cytoplasm"/>
    <property type="evidence" value="ECO:0007669"/>
    <property type="project" value="UniProtKB-SubCell"/>
</dbReference>
<feature type="binding site" evidence="9">
    <location>
        <position position="277"/>
    </location>
    <ligand>
        <name>NAD(+)</name>
        <dbReference type="ChEBI" id="CHEBI:57540"/>
    </ligand>
</feature>
<feature type="binding site" evidence="9">
    <location>
        <position position="404"/>
    </location>
    <ligand>
        <name>NAD(+)</name>
        <dbReference type="ChEBI" id="CHEBI:57540"/>
    </ligand>
</feature>
<evidence type="ECO:0000256" key="9">
    <source>
        <dbReference type="HAMAP-Rule" id="MF_00577"/>
    </source>
</evidence>
<dbReference type="OrthoDB" id="9764874at2"/>
<evidence type="ECO:0000256" key="6">
    <source>
        <dbReference type="ARBA" id="ARBA00023239"/>
    </source>
</evidence>
<dbReference type="SUPFAM" id="SSF111326">
    <property type="entry name" value="Urocanase"/>
    <property type="match status" value="1"/>
</dbReference>
<dbReference type="NCBIfam" id="NF003820">
    <property type="entry name" value="PRK05414.1"/>
    <property type="match status" value="1"/>
</dbReference>
<name>A0A6N8CNK8_9BACI</name>